<dbReference type="AlphaFoldDB" id="A0A5C5XAH4"/>
<protein>
    <recommendedName>
        <fullName evidence="4">HlyD family secretion protein</fullName>
    </recommendedName>
</protein>
<dbReference type="RefSeq" id="WP_146501970.1">
    <property type="nucleotide sequence ID" value="NZ_SJPG01000001.1"/>
</dbReference>
<dbReference type="InterPro" id="IPR051909">
    <property type="entry name" value="MFP_Cation_Efflux"/>
</dbReference>
<evidence type="ECO:0008006" key="4">
    <source>
        <dbReference type="Google" id="ProtNLM"/>
    </source>
</evidence>
<evidence type="ECO:0000313" key="2">
    <source>
        <dbReference type="EMBL" id="TWT59778.1"/>
    </source>
</evidence>
<dbReference type="InterPro" id="IPR029016">
    <property type="entry name" value="GAF-like_dom_sf"/>
</dbReference>
<dbReference type="SUPFAM" id="SSF55781">
    <property type="entry name" value="GAF domain-like"/>
    <property type="match status" value="2"/>
</dbReference>
<reference evidence="2 3" key="1">
    <citation type="submission" date="2019-02" db="EMBL/GenBank/DDBJ databases">
        <title>Deep-cultivation of Planctomycetes and their phenomic and genomic characterization uncovers novel biology.</title>
        <authorList>
            <person name="Wiegand S."/>
            <person name="Jogler M."/>
            <person name="Boedeker C."/>
            <person name="Pinto D."/>
            <person name="Vollmers J."/>
            <person name="Rivas-Marin E."/>
            <person name="Kohn T."/>
            <person name="Peeters S.H."/>
            <person name="Heuer A."/>
            <person name="Rast P."/>
            <person name="Oberbeckmann S."/>
            <person name="Bunk B."/>
            <person name="Jeske O."/>
            <person name="Meyerdierks A."/>
            <person name="Storesund J.E."/>
            <person name="Kallscheuer N."/>
            <person name="Luecker S."/>
            <person name="Lage O.M."/>
            <person name="Pohl T."/>
            <person name="Merkel B.J."/>
            <person name="Hornburger P."/>
            <person name="Mueller R.-W."/>
            <person name="Bruemmer F."/>
            <person name="Labrenz M."/>
            <person name="Spormann A.M."/>
            <person name="Op Den Camp H."/>
            <person name="Overmann J."/>
            <person name="Amann R."/>
            <person name="Jetten M.S.M."/>
            <person name="Mascher T."/>
            <person name="Medema M.H."/>
            <person name="Devos D.P."/>
            <person name="Kaster A.-K."/>
            <person name="Ovreas L."/>
            <person name="Rohde M."/>
            <person name="Galperin M.Y."/>
            <person name="Jogler C."/>
        </authorList>
    </citation>
    <scope>NUCLEOTIDE SEQUENCE [LARGE SCALE GENOMIC DNA]</scope>
    <source>
        <strain evidence="2 3">Pan54</strain>
    </source>
</reference>
<keyword evidence="1" id="KW-0813">Transport</keyword>
<organism evidence="2 3">
    <name type="scientific">Rubinisphaera italica</name>
    <dbReference type="NCBI Taxonomy" id="2527969"/>
    <lineage>
        <taxon>Bacteria</taxon>
        <taxon>Pseudomonadati</taxon>
        <taxon>Planctomycetota</taxon>
        <taxon>Planctomycetia</taxon>
        <taxon>Planctomycetales</taxon>
        <taxon>Planctomycetaceae</taxon>
        <taxon>Rubinisphaera</taxon>
    </lineage>
</organism>
<comment type="caution">
    <text evidence="2">The sequence shown here is derived from an EMBL/GenBank/DDBJ whole genome shotgun (WGS) entry which is preliminary data.</text>
</comment>
<sequence>MTEPVINPPDNPTEQIALLIDEIARLAETDLGEKEFYQELLGRLTEIIPQQRSIAWRLLPSGWEVVAQAGSRIDEDSSSVELAQLDEMRVKGDTRFLLPDPNQNDLIAPVLLSSVTSGDECYAVLEIQFRETEPKFDHATIQQLCRVISDLAAAYHRQQMLRTLKREQAWWQALDQFSQSIHASLNRTEVCYTIANEGRRAVGCDRLTVFTRHRGTYRAAAISGLDSINRRANSVRRLEDLIKIVLPLGEPVEYPNESSSFPSHVEAAFVASIDESDARQIRVAPLVDRGDSDRKEKDWRPPIIIGGIVAEQFAGKLVDHERLTAIAQHATTALRNVNQHHGVFLLPLWSALGQLSWIVRARTLPKTLLVVMLLVSAIAALIGVPAEFELQAEGTLQPVEQRFVFAPENGVVDQLFVSHQSEVVEDEELLQLRSAQMNLQLEEVEGELETTIKKIAVIAAATADVSSGELTRARYNQMIAEREELVTWRDSLIKQREMLQKRFQALTLRSEINGQVITANLAELLAGRPVSRGQILMTVARLDGEWELDLLLPDKRIGHLDHARRTGSEDLNVEFILATEPETTRSGTIREYGDVTMLNESQTDYGLPIKVAFEEKTIAQLRPGARVIAKIQCGQRPLGYVWFHDVYEFLQTQWFRYF</sequence>
<dbReference type="EMBL" id="SJPG01000001">
    <property type="protein sequence ID" value="TWT59778.1"/>
    <property type="molecule type" value="Genomic_DNA"/>
</dbReference>
<dbReference type="Proteomes" id="UP000316095">
    <property type="component" value="Unassembled WGS sequence"/>
</dbReference>
<proteinExistence type="predicted"/>
<accession>A0A5C5XAH4</accession>
<dbReference type="PANTHER" id="PTHR30097:SF4">
    <property type="entry name" value="SLR6042 PROTEIN"/>
    <property type="match status" value="1"/>
</dbReference>
<evidence type="ECO:0000256" key="1">
    <source>
        <dbReference type="ARBA" id="ARBA00022448"/>
    </source>
</evidence>
<keyword evidence="3" id="KW-1185">Reference proteome</keyword>
<dbReference type="Gene3D" id="3.30.450.40">
    <property type="match status" value="1"/>
</dbReference>
<dbReference type="GO" id="GO:0060003">
    <property type="term" value="P:copper ion export"/>
    <property type="evidence" value="ECO:0007669"/>
    <property type="project" value="TreeGrafter"/>
</dbReference>
<dbReference type="OrthoDB" id="248877at2"/>
<dbReference type="GO" id="GO:0015679">
    <property type="term" value="P:plasma membrane copper ion transport"/>
    <property type="evidence" value="ECO:0007669"/>
    <property type="project" value="TreeGrafter"/>
</dbReference>
<dbReference type="PANTHER" id="PTHR30097">
    <property type="entry name" value="CATION EFFLUX SYSTEM PROTEIN CUSB"/>
    <property type="match status" value="1"/>
</dbReference>
<evidence type="ECO:0000313" key="3">
    <source>
        <dbReference type="Proteomes" id="UP000316095"/>
    </source>
</evidence>
<name>A0A5C5XAH4_9PLAN</name>
<dbReference type="GO" id="GO:0030313">
    <property type="term" value="C:cell envelope"/>
    <property type="evidence" value="ECO:0007669"/>
    <property type="project" value="TreeGrafter"/>
</dbReference>
<gene>
    <name evidence="2" type="ORF">Pan54_04880</name>
</gene>